<keyword evidence="6" id="KW-1133">Transmembrane helix</keyword>
<dbReference type="InterPro" id="IPR001128">
    <property type="entry name" value="Cyt_P450"/>
</dbReference>
<dbReference type="Proteomes" id="UP001396898">
    <property type="component" value="Unassembled WGS sequence"/>
</dbReference>
<feature type="transmembrane region" description="Helical" evidence="6">
    <location>
        <begin position="6"/>
        <end position="28"/>
    </location>
</feature>
<dbReference type="Pfam" id="PF00067">
    <property type="entry name" value="p450"/>
    <property type="match status" value="2"/>
</dbReference>
<organism evidence="7 8">
    <name type="scientific">Apiospora marii</name>
    <dbReference type="NCBI Taxonomy" id="335849"/>
    <lineage>
        <taxon>Eukaryota</taxon>
        <taxon>Fungi</taxon>
        <taxon>Dikarya</taxon>
        <taxon>Ascomycota</taxon>
        <taxon>Pezizomycotina</taxon>
        <taxon>Sordariomycetes</taxon>
        <taxon>Xylariomycetidae</taxon>
        <taxon>Amphisphaeriales</taxon>
        <taxon>Apiosporaceae</taxon>
        <taxon>Apiospora</taxon>
    </lineage>
</organism>
<evidence type="ECO:0000256" key="3">
    <source>
        <dbReference type="ARBA" id="ARBA00022723"/>
    </source>
</evidence>
<evidence type="ECO:0000313" key="8">
    <source>
        <dbReference type="Proteomes" id="UP001396898"/>
    </source>
</evidence>
<dbReference type="Gene3D" id="1.10.630.10">
    <property type="entry name" value="Cytochrome P450"/>
    <property type="match status" value="1"/>
</dbReference>
<keyword evidence="8" id="KW-1185">Reference proteome</keyword>
<accession>A0ABR1SFR5</accession>
<dbReference type="EMBL" id="JAQQWI010000006">
    <property type="protein sequence ID" value="KAK8033165.1"/>
    <property type="molecule type" value="Genomic_DNA"/>
</dbReference>
<gene>
    <name evidence="7" type="ORF">PG991_002563</name>
</gene>
<keyword evidence="6" id="KW-0812">Transmembrane</keyword>
<dbReference type="InterPro" id="IPR017972">
    <property type="entry name" value="Cyt_P450_CS"/>
</dbReference>
<evidence type="ECO:0000256" key="6">
    <source>
        <dbReference type="SAM" id="Phobius"/>
    </source>
</evidence>
<keyword evidence="4 5" id="KW-0408">Iron</keyword>
<dbReference type="InterPro" id="IPR002401">
    <property type="entry name" value="Cyt_P450_E_grp-I"/>
</dbReference>
<dbReference type="InterPro" id="IPR036396">
    <property type="entry name" value="Cyt_P450_sf"/>
</dbReference>
<dbReference type="GO" id="GO:0004497">
    <property type="term" value="F:monooxygenase activity"/>
    <property type="evidence" value="ECO:0007669"/>
    <property type="project" value="UniProtKB-KW"/>
</dbReference>
<dbReference type="SUPFAM" id="SSF48264">
    <property type="entry name" value="Cytochrome P450"/>
    <property type="match status" value="1"/>
</dbReference>
<keyword evidence="6" id="KW-0472">Membrane</keyword>
<dbReference type="InterPro" id="IPR050121">
    <property type="entry name" value="Cytochrome_P450_monoxygenase"/>
</dbReference>
<keyword evidence="5" id="KW-0560">Oxidoreductase</keyword>
<evidence type="ECO:0000256" key="4">
    <source>
        <dbReference type="ARBA" id="ARBA00023004"/>
    </source>
</evidence>
<dbReference type="PRINTS" id="PR00463">
    <property type="entry name" value="EP450I"/>
</dbReference>
<name>A0ABR1SFR5_9PEZI</name>
<dbReference type="CDD" id="cd11058">
    <property type="entry name" value="CYP60B-like"/>
    <property type="match status" value="1"/>
</dbReference>
<evidence type="ECO:0000313" key="7">
    <source>
        <dbReference type="EMBL" id="KAK8033165.1"/>
    </source>
</evidence>
<evidence type="ECO:0000256" key="1">
    <source>
        <dbReference type="ARBA" id="ARBA00001971"/>
    </source>
</evidence>
<reference evidence="7 8" key="1">
    <citation type="submission" date="2023-01" db="EMBL/GenBank/DDBJ databases">
        <title>Analysis of 21 Apiospora genomes using comparative genomics revels a genus with tremendous synthesis potential of carbohydrate active enzymes and secondary metabolites.</title>
        <authorList>
            <person name="Sorensen T."/>
        </authorList>
    </citation>
    <scope>NUCLEOTIDE SEQUENCE [LARGE SCALE GENOMIC DNA]</scope>
    <source>
        <strain evidence="7 8">CBS 20057</strain>
    </source>
</reference>
<keyword evidence="3 5" id="KW-0479">Metal-binding</keyword>
<keyword evidence="5 7" id="KW-0503">Monooxygenase</keyword>
<dbReference type="PANTHER" id="PTHR24305:SF199">
    <property type="entry name" value="P450, PUTATIVE (EUROFUNG)-RELATED"/>
    <property type="match status" value="1"/>
</dbReference>
<evidence type="ECO:0000256" key="5">
    <source>
        <dbReference type="RuleBase" id="RU000461"/>
    </source>
</evidence>
<dbReference type="PROSITE" id="PS00086">
    <property type="entry name" value="CYTOCHROME_P450"/>
    <property type="match status" value="1"/>
</dbReference>
<evidence type="ECO:0000256" key="2">
    <source>
        <dbReference type="ARBA" id="ARBA00022617"/>
    </source>
</evidence>
<keyword evidence="2 5" id="KW-0349">Heme</keyword>
<dbReference type="PANTHER" id="PTHR24305">
    <property type="entry name" value="CYTOCHROME P450"/>
    <property type="match status" value="1"/>
</dbReference>
<comment type="caution">
    <text evidence="7">The sequence shown here is derived from an EMBL/GenBank/DDBJ whole genome shotgun (WGS) entry which is preliminary data.</text>
</comment>
<dbReference type="PRINTS" id="PR00385">
    <property type="entry name" value="P450"/>
</dbReference>
<sequence>MAWTTVAYGALSLLSVYWVSWCIYSLSFHPLAKFPGPRLAAISEVRPTWVTGQLWYIWTYLGGQWPWDIENVHKQYGMHPFGSDVVRIAPNELSFATREAFKDIYAAPSKTRKLFTKDPMLYDIGQPSNIAYEMDPEKHAKKLKLMQPAFRTQSLRDQEHLVHEYVDLLMDQLERVSSSATGGMDVTKAFEWLTFDIMGHLTFGEPFGAVKDARSHYWVSILLDSLFAASLYSMRPRMPMLGFLLRLVPYFSRSAQAIIESNKQHADLTLEKVRKRIDMGDTHMDDFFDHVLKHGNLSEAELASEANVLLVAGAETSSTALAATFWFLTTNPDTLRELQREVRTSFKSYQAITGDAVATLPYLNAALEESMRIFPPAPTGGPPSPRGNPWMGSISPRAHRSLDPPLLCFATRDASRPTTQRWLGERKQTEKPYSQPFSIGPRACLGINLSWLEMRITLAKLVYRYDWTLGKEQSKGYDWIAGCKMHFMWKKPELMAHFVPVQE</sequence>
<comment type="similarity">
    <text evidence="5">Belongs to the cytochrome P450 family.</text>
</comment>
<proteinExistence type="inferred from homology"/>
<protein>
    <submittedName>
        <fullName evidence="7">Cytochrome P450 monooxygenase FUM2</fullName>
    </submittedName>
</protein>
<comment type="cofactor">
    <cofactor evidence="1">
        <name>heme</name>
        <dbReference type="ChEBI" id="CHEBI:30413"/>
    </cofactor>
</comment>